<name>A0A1A2Z5Q6_9MYCO</name>
<sequence length="657" mass="68984">MGALCAAIEILAAVIPFAQGLGVLGTVPMGLLAYRYRPRALMAATVAGGVIAFLIAGLGSLFMLIDCAWVGGLCGIVKRKGRGLPTVALLSLTAGVLWGAGWVAVLAVLTRLRHLFFDVITANANGVAAFLNWVHLQGVGAGLKRYVADGIQHWPLLIFPYMVLLVVIVAFISWSALSRLLERMRKIPDVHKLDSSGDVQAQGSPVGPVPVRLDRVRFRYPGAERDALREVSLDVQAGEHIAVTGANGSGKTTLMLILAGRAPTAGSVERPGTVGLGEMGGTAIVLQHPKSQVLGTRVADDVVWGLPPDAEIDVDQLLHEVGLEGLAERDTGSLSGGELQRLALAAALARDPALLIADEVTTMVDQEGRDALLGVLSGLAKRHQTALVHITHYDNEAASADRIIKLSDSPDNTVTSDTATAPAPTTTAVGDSSPTPVLELIDVGHEYASGTPWSKVALRDISFVVEQGDGVLIHGGNGSGKSTLAWIMAGLTTPTAGTCLIDGEPTHERVGEVALSFQSARLQLMRDHVDAEVASAAGFSHLDTDRVAEALTSVGLDPALGKRRIDQLSGGQMRRVVLAGLLARSPRALVLDEPLAGLDMGSQRGLLRLLENLRKERGLTVVVISHDIVGLEELCPRALFLRDGMLETASTAAGGVS</sequence>
<dbReference type="Gene3D" id="3.40.50.300">
    <property type="entry name" value="P-loop containing nucleotide triphosphate hydrolases"/>
    <property type="match status" value="2"/>
</dbReference>
<dbReference type="SMART" id="SM00382">
    <property type="entry name" value="AAA"/>
    <property type="match status" value="2"/>
</dbReference>
<comment type="similarity">
    <text evidence="1">Belongs to the ABC transporter superfamily.</text>
</comment>
<dbReference type="PANTHER" id="PTHR43553">
    <property type="entry name" value="HEAVY METAL TRANSPORTER"/>
    <property type="match status" value="1"/>
</dbReference>
<keyword evidence="4 8" id="KW-0067">ATP-binding</keyword>
<dbReference type="Pfam" id="PF00005">
    <property type="entry name" value="ABC_tran"/>
    <property type="match status" value="2"/>
</dbReference>
<evidence type="ECO:0000256" key="3">
    <source>
        <dbReference type="ARBA" id="ARBA00022741"/>
    </source>
</evidence>
<evidence type="ECO:0000313" key="9">
    <source>
        <dbReference type="Proteomes" id="UP000091846"/>
    </source>
</evidence>
<dbReference type="InterPro" id="IPR015856">
    <property type="entry name" value="ABC_transpr_CbiO/EcfA_su"/>
</dbReference>
<dbReference type="GO" id="GO:0043190">
    <property type="term" value="C:ATP-binding cassette (ABC) transporter complex"/>
    <property type="evidence" value="ECO:0007669"/>
    <property type="project" value="TreeGrafter"/>
</dbReference>
<evidence type="ECO:0000256" key="5">
    <source>
        <dbReference type="SAM" id="MobiDB-lite"/>
    </source>
</evidence>
<evidence type="ECO:0000256" key="1">
    <source>
        <dbReference type="ARBA" id="ARBA00005417"/>
    </source>
</evidence>
<gene>
    <name evidence="8" type="ORF">A5708_14235</name>
</gene>
<feature type="domain" description="ABC transporter" evidence="7">
    <location>
        <begin position="438"/>
        <end position="656"/>
    </location>
</feature>
<keyword evidence="6" id="KW-0812">Transmembrane</keyword>
<evidence type="ECO:0000259" key="7">
    <source>
        <dbReference type="PROSITE" id="PS50893"/>
    </source>
</evidence>
<dbReference type="OrthoDB" id="501320at2"/>
<protein>
    <submittedName>
        <fullName evidence="8">Cobalt ABC transporter ATP-binding protein</fullName>
    </submittedName>
</protein>
<dbReference type="AlphaFoldDB" id="A0A1A2Z5Q6"/>
<dbReference type="InterPro" id="IPR003439">
    <property type="entry name" value="ABC_transporter-like_ATP-bd"/>
</dbReference>
<evidence type="ECO:0000256" key="2">
    <source>
        <dbReference type="ARBA" id="ARBA00022448"/>
    </source>
</evidence>
<evidence type="ECO:0000256" key="4">
    <source>
        <dbReference type="ARBA" id="ARBA00022840"/>
    </source>
</evidence>
<keyword evidence="6" id="KW-0472">Membrane</keyword>
<feature type="domain" description="ABC transporter" evidence="7">
    <location>
        <begin position="211"/>
        <end position="433"/>
    </location>
</feature>
<feature type="region of interest" description="Disordered" evidence="5">
    <location>
        <begin position="409"/>
        <end position="433"/>
    </location>
</feature>
<dbReference type="InterPro" id="IPR050095">
    <property type="entry name" value="ECF_ABC_transporter_ATP-bd"/>
</dbReference>
<reference evidence="8 9" key="1">
    <citation type="submission" date="2016-06" db="EMBL/GenBank/DDBJ databases">
        <authorList>
            <person name="Kjaerup R.B."/>
            <person name="Dalgaard T.S."/>
            <person name="Juul-Madsen H.R."/>
        </authorList>
    </citation>
    <scope>NUCLEOTIDE SEQUENCE [LARGE SCALE GENOMIC DNA]</scope>
    <source>
        <strain evidence="8 9">E1334</strain>
    </source>
</reference>
<organism evidence="8 9">
    <name type="scientific">Mycobacterium colombiense</name>
    <dbReference type="NCBI Taxonomy" id="339268"/>
    <lineage>
        <taxon>Bacteria</taxon>
        <taxon>Bacillati</taxon>
        <taxon>Actinomycetota</taxon>
        <taxon>Actinomycetes</taxon>
        <taxon>Mycobacteriales</taxon>
        <taxon>Mycobacteriaceae</taxon>
        <taxon>Mycobacterium</taxon>
        <taxon>Mycobacterium avium complex (MAC)</taxon>
    </lineage>
</organism>
<accession>A0A1A2Z5Q6</accession>
<comment type="caution">
    <text evidence="8">The sequence shown here is derived from an EMBL/GenBank/DDBJ whole genome shotgun (WGS) entry which is preliminary data.</text>
</comment>
<keyword evidence="6" id="KW-1133">Transmembrane helix</keyword>
<feature type="transmembrane region" description="Helical" evidence="6">
    <location>
        <begin position="6"/>
        <end position="34"/>
    </location>
</feature>
<dbReference type="InterPro" id="IPR003593">
    <property type="entry name" value="AAA+_ATPase"/>
</dbReference>
<dbReference type="PROSITE" id="PS00211">
    <property type="entry name" value="ABC_TRANSPORTER_1"/>
    <property type="match status" value="2"/>
</dbReference>
<dbReference type="GO" id="GO:0005524">
    <property type="term" value="F:ATP binding"/>
    <property type="evidence" value="ECO:0007669"/>
    <property type="project" value="UniProtKB-KW"/>
</dbReference>
<dbReference type="Proteomes" id="UP000091846">
    <property type="component" value="Unassembled WGS sequence"/>
</dbReference>
<dbReference type="GO" id="GO:0016887">
    <property type="term" value="F:ATP hydrolysis activity"/>
    <property type="evidence" value="ECO:0007669"/>
    <property type="project" value="InterPro"/>
</dbReference>
<dbReference type="EMBL" id="LZKI01000029">
    <property type="protein sequence ID" value="OBI45605.1"/>
    <property type="molecule type" value="Genomic_DNA"/>
</dbReference>
<dbReference type="PROSITE" id="PS50893">
    <property type="entry name" value="ABC_TRANSPORTER_2"/>
    <property type="match status" value="2"/>
</dbReference>
<proteinExistence type="inferred from homology"/>
<dbReference type="SUPFAM" id="SSF52540">
    <property type="entry name" value="P-loop containing nucleoside triphosphate hydrolases"/>
    <property type="match status" value="2"/>
</dbReference>
<dbReference type="CDD" id="cd03225">
    <property type="entry name" value="ABC_cobalt_CbiO_domain1"/>
    <property type="match status" value="2"/>
</dbReference>
<evidence type="ECO:0000256" key="6">
    <source>
        <dbReference type="SAM" id="Phobius"/>
    </source>
</evidence>
<feature type="transmembrane region" description="Helical" evidence="6">
    <location>
        <begin position="154"/>
        <end position="177"/>
    </location>
</feature>
<dbReference type="InterPro" id="IPR027417">
    <property type="entry name" value="P-loop_NTPase"/>
</dbReference>
<keyword evidence="2" id="KW-0813">Transport</keyword>
<evidence type="ECO:0000313" key="8">
    <source>
        <dbReference type="EMBL" id="OBI45605.1"/>
    </source>
</evidence>
<dbReference type="InterPro" id="IPR017871">
    <property type="entry name" value="ABC_transporter-like_CS"/>
</dbReference>
<dbReference type="GO" id="GO:0042626">
    <property type="term" value="F:ATPase-coupled transmembrane transporter activity"/>
    <property type="evidence" value="ECO:0007669"/>
    <property type="project" value="TreeGrafter"/>
</dbReference>
<keyword evidence="3" id="KW-0547">Nucleotide-binding</keyword>
<feature type="compositionally biased region" description="Low complexity" evidence="5">
    <location>
        <begin position="418"/>
        <end position="428"/>
    </location>
</feature>
<feature type="transmembrane region" description="Helical" evidence="6">
    <location>
        <begin position="85"/>
        <end position="108"/>
    </location>
</feature>
<feature type="transmembrane region" description="Helical" evidence="6">
    <location>
        <begin position="41"/>
        <end position="65"/>
    </location>
</feature>